<dbReference type="Proteomes" id="UP000602510">
    <property type="component" value="Unassembled WGS sequence"/>
</dbReference>
<dbReference type="PANTHER" id="PTHR47969:SF15">
    <property type="entry name" value="CHROMOSOME-ASSOCIATED KINESIN KIF4A-RELATED"/>
    <property type="match status" value="1"/>
</dbReference>
<dbReference type="PRINTS" id="PR00380">
    <property type="entry name" value="KINESINHEAVY"/>
</dbReference>
<dbReference type="AlphaFoldDB" id="A0A833T215"/>
<dbReference type="EMBL" id="WSZM01000264">
    <property type="protein sequence ID" value="KAF4036520.1"/>
    <property type="molecule type" value="Genomic_DNA"/>
</dbReference>
<evidence type="ECO:0000256" key="9">
    <source>
        <dbReference type="ARBA" id="ARBA00034704"/>
    </source>
</evidence>
<organism evidence="15 17">
    <name type="scientific">Phytophthora infestans</name>
    <name type="common">Potato late blight agent</name>
    <name type="synonym">Botrytis infestans</name>
    <dbReference type="NCBI Taxonomy" id="4787"/>
    <lineage>
        <taxon>Eukaryota</taxon>
        <taxon>Sar</taxon>
        <taxon>Stramenopiles</taxon>
        <taxon>Oomycota</taxon>
        <taxon>Peronosporomycetes</taxon>
        <taxon>Peronosporales</taxon>
        <taxon>Peronosporaceae</taxon>
        <taxon>Phytophthora</taxon>
    </lineage>
</organism>
<evidence type="ECO:0000256" key="8">
    <source>
        <dbReference type="ARBA" id="ARBA00023212"/>
    </source>
</evidence>
<dbReference type="InterPro" id="IPR019821">
    <property type="entry name" value="Kinesin_motor_CS"/>
</dbReference>
<proteinExistence type="inferred from homology"/>
<dbReference type="GO" id="GO:0003777">
    <property type="term" value="F:microtubule motor activity"/>
    <property type="evidence" value="ECO:0007669"/>
    <property type="project" value="InterPro"/>
</dbReference>
<dbReference type="SUPFAM" id="SSF52540">
    <property type="entry name" value="P-loop containing nucleoside triphosphate hydrolases"/>
    <property type="match status" value="1"/>
</dbReference>
<evidence type="ECO:0000256" key="12">
    <source>
        <dbReference type="SAM" id="Coils"/>
    </source>
</evidence>
<evidence type="ECO:0000256" key="5">
    <source>
        <dbReference type="ARBA" id="ARBA00022840"/>
    </source>
</evidence>
<dbReference type="InterPro" id="IPR027640">
    <property type="entry name" value="Kinesin-like_fam"/>
</dbReference>
<keyword evidence="5 10" id="KW-0067">ATP-binding</keyword>
<feature type="compositionally biased region" description="Low complexity" evidence="13">
    <location>
        <begin position="562"/>
        <end position="572"/>
    </location>
</feature>
<dbReference type="Proteomes" id="UP000704712">
    <property type="component" value="Unassembled WGS sequence"/>
</dbReference>
<comment type="caution">
    <text evidence="15">The sequence shown here is derived from an EMBL/GenBank/DDBJ whole genome shotgun (WGS) entry which is preliminary data.</text>
</comment>
<evidence type="ECO:0000256" key="6">
    <source>
        <dbReference type="ARBA" id="ARBA00023054"/>
    </source>
</evidence>
<dbReference type="InterPro" id="IPR036961">
    <property type="entry name" value="Kinesin_motor_dom_sf"/>
</dbReference>
<feature type="binding site" evidence="10">
    <location>
        <begin position="96"/>
        <end position="103"/>
    </location>
    <ligand>
        <name>ATP</name>
        <dbReference type="ChEBI" id="CHEBI:30616"/>
    </ligand>
</feature>
<feature type="coiled-coil region" evidence="12">
    <location>
        <begin position="381"/>
        <end position="433"/>
    </location>
</feature>
<dbReference type="GO" id="GO:0008017">
    <property type="term" value="F:microtubule binding"/>
    <property type="evidence" value="ECO:0007669"/>
    <property type="project" value="InterPro"/>
</dbReference>
<dbReference type="GO" id="GO:0007018">
    <property type="term" value="P:microtubule-based movement"/>
    <property type="evidence" value="ECO:0007669"/>
    <property type="project" value="InterPro"/>
</dbReference>
<evidence type="ECO:0000256" key="11">
    <source>
        <dbReference type="RuleBase" id="RU000394"/>
    </source>
</evidence>
<dbReference type="PROSITE" id="PS00411">
    <property type="entry name" value="KINESIN_MOTOR_1"/>
    <property type="match status" value="1"/>
</dbReference>
<reference evidence="15" key="1">
    <citation type="submission" date="2020-04" db="EMBL/GenBank/DDBJ databases">
        <title>Hybrid Assembly of Korean Phytophthora infestans isolates.</title>
        <authorList>
            <person name="Prokchorchik M."/>
            <person name="Lee Y."/>
            <person name="Seo J."/>
            <person name="Cho J.-H."/>
            <person name="Park Y.-E."/>
            <person name="Jang D.-C."/>
            <person name="Im J.-S."/>
            <person name="Choi J.-G."/>
            <person name="Park H.-J."/>
            <person name="Lee G.-B."/>
            <person name="Lee Y.-G."/>
            <person name="Hong S.-Y."/>
            <person name="Cho K."/>
            <person name="Sohn K.H."/>
        </authorList>
    </citation>
    <scope>NUCLEOTIDE SEQUENCE</scope>
    <source>
        <strain evidence="15">KR_1_A1</strain>
        <strain evidence="16">KR_2_A2</strain>
    </source>
</reference>
<gene>
    <name evidence="15" type="ORF">GN244_ATG11226</name>
    <name evidence="16" type="ORF">GN958_ATG09929</name>
</gene>
<evidence type="ECO:0000313" key="15">
    <source>
        <dbReference type="EMBL" id="KAF4036520.1"/>
    </source>
</evidence>
<dbReference type="SMART" id="SM01114">
    <property type="entry name" value="CXC"/>
    <property type="match status" value="1"/>
</dbReference>
<dbReference type="GO" id="GO:0005524">
    <property type="term" value="F:ATP binding"/>
    <property type="evidence" value="ECO:0007669"/>
    <property type="project" value="UniProtKB-UniRule"/>
</dbReference>
<comment type="subcellular location">
    <subcellularLocation>
        <location evidence="1">Cytoplasm</location>
        <location evidence="1">Cytoskeleton</location>
    </subcellularLocation>
</comment>
<feature type="region of interest" description="Disordered" evidence="13">
    <location>
        <begin position="548"/>
        <end position="572"/>
    </location>
</feature>
<evidence type="ECO:0000313" key="16">
    <source>
        <dbReference type="EMBL" id="KAF4141081.1"/>
    </source>
</evidence>
<evidence type="ECO:0000256" key="2">
    <source>
        <dbReference type="ARBA" id="ARBA00022490"/>
    </source>
</evidence>
<feature type="region of interest" description="Disordered" evidence="13">
    <location>
        <begin position="454"/>
        <end position="480"/>
    </location>
</feature>
<dbReference type="EMBL" id="JAACNO010001405">
    <property type="protein sequence ID" value="KAF4141081.1"/>
    <property type="molecule type" value="Genomic_DNA"/>
</dbReference>
<dbReference type="InterPro" id="IPR033467">
    <property type="entry name" value="Tesmin/TSO1-like_CXC"/>
</dbReference>
<dbReference type="GO" id="GO:0005875">
    <property type="term" value="C:microtubule associated complex"/>
    <property type="evidence" value="ECO:0007669"/>
    <property type="project" value="TreeGrafter"/>
</dbReference>
<dbReference type="PANTHER" id="PTHR47969">
    <property type="entry name" value="CHROMOSOME-ASSOCIATED KINESIN KIF4A-RELATED"/>
    <property type="match status" value="1"/>
</dbReference>
<evidence type="ECO:0000256" key="10">
    <source>
        <dbReference type="PROSITE-ProRule" id="PRU00283"/>
    </source>
</evidence>
<dbReference type="PROSITE" id="PS50067">
    <property type="entry name" value="KINESIN_MOTOR_2"/>
    <property type="match status" value="1"/>
</dbReference>
<dbReference type="InterPro" id="IPR001752">
    <property type="entry name" value="Kinesin_motor_dom"/>
</dbReference>
<name>A0A833T215_PHYIN</name>
<keyword evidence="7 10" id="KW-0505">Motor protein</keyword>
<dbReference type="GO" id="GO:0005874">
    <property type="term" value="C:microtubule"/>
    <property type="evidence" value="ECO:0007669"/>
    <property type="project" value="UniProtKB-KW"/>
</dbReference>
<evidence type="ECO:0000256" key="7">
    <source>
        <dbReference type="ARBA" id="ARBA00023175"/>
    </source>
</evidence>
<evidence type="ECO:0000259" key="14">
    <source>
        <dbReference type="PROSITE" id="PS50067"/>
    </source>
</evidence>
<keyword evidence="4 10" id="KW-0547">Nucleotide-binding</keyword>
<comment type="similarity">
    <text evidence="9">Belongs to the TRAFAC class myosin-kinesin ATPase superfamily. Kinesin family. KIN-5/BimC subfamily.</text>
</comment>
<keyword evidence="6 12" id="KW-0175">Coiled coil</keyword>
<dbReference type="FunFam" id="3.40.850.10:FF:000019">
    <property type="entry name" value="Kinesin-like protein KIN-5D"/>
    <property type="match status" value="1"/>
</dbReference>
<dbReference type="Pfam" id="PF00225">
    <property type="entry name" value="Kinesin"/>
    <property type="match status" value="1"/>
</dbReference>
<accession>A0A833T215</accession>
<dbReference type="GO" id="GO:0051231">
    <property type="term" value="P:spindle elongation"/>
    <property type="evidence" value="ECO:0007669"/>
    <property type="project" value="TreeGrafter"/>
</dbReference>
<dbReference type="Gene3D" id="3.40.850.10">
    <property type="entry name" value="Kinesin motor domain"/>
    <property type="match status" value="1"/>
</dbReference>
<protein>
    <recommendedName>
        <fullName evidence="11">Kinesin-like protein</fullName>
    </recommendedName>
</protein>
<evidence type="ECO:0000256" key="13">
    <source>
        <dbReference type="SAM" id="MobiDB-lite"/>
    </source>
</evidence>
<dbReference type="InterPro" id="IPR027417">
    <property type="entry name" value="P-loop_NTPase"/>
</dbReference>
<evidence type="ECO:0000313" key="17">
    <source>
        <dbReference type="Proteomes" id="UP000602510"/>
    </source>
</evidence>
<feature type="domain" description="Kinesin motor" evidence="14">
    <location>
        <begin position="20"/>
        <end position="348"/>
    </location>
</feature>
<dbReference type="SMART" id="SM00129">
    <property type="entry name" value="KISc"/>
    <property type="match status" value="1"/>
</dbReference>
<keyword evidence="2" id="KW-0963">Cytoplasm</keyword>
<keyword evidence="17" id="KW-1185">Reference proteome</keyword>
<evidence type="ECO:0000256" key="3">
    <source>
        <dbReference type="ARBA" id="ARBA00022701"/>
    </source>
</evidence>
<dbReference type="GO" id="GO:0007052">
    <property type="term" value="P:mitotic spindle organization"/>
    <property type="evidence" value="ECO:0007669"/>
    <property type="project" value="TreeGrafter"/>
</dbReference>
<evidence type="ECO:0000256" key="4">
    <source>
        <dbReference type="ARBA" id="ARBA00022741"/>
    </source>
</evidence>
<keyword evidence="3 11" id="KW-0493">Microtubule</keyword>
<keyword evidence="8" id="KW-0206">Cytoskeleton</keyword>
<sequence length="593" mass="65260">MAKATDAAASTRELSSNSDAVQVAVRVRPLSSSEASQGSAACVQVEAANVLLDDKRFHFDAAFPATSKQERVYTTLVAPMVDQFFCGYNATVFAYGQTGSGKTFTMGNDFGSNAAQQNRGVIPRVIENVFKRITASRNSHRFVIKLSYLEILNEEVRDLLPISSDELRQSLSIRGDGERGIFVHGLRDHVVHSTNEALRLLRSGAQLRATAATSMNVSSSRSHAICTLAMEFRQVAAEGVKETRYSKFHLVDLAGSERARRTNTQGARFKEGVNINRGLLALGNVINALSERSRQAHVPYRDSKLTRLLQDSLGGNSKTLMIACISPADVNLEETTNSLRYAARSRKIENQAVINTDRSASHEVGLQRCQRQSPATTCSTVSSLEETNRKLTEELRLAREAKDEWKQVAQKLNAKLEISMKELQDFKDQATKKPAKKRKKRESYETMETWFSSSDEEEDNISADPDYVNDENCRSTKRKKDNGAPLTGNVMDEIDAMLETSAASCCSCLGKCATKACACKMQSRVCSDTCSCNSEKCRNRLLHETQAGTRGVNLQAESTDHAAPSTPTRPRAPTDFVMAAEVKVSPVVDLMSP</sequence>
<evidence type="ECO:0000256" key="1">
    <source>
        <dbReference type="ARBA" id="ARBA00004245"/>
    </source>
</evidence>